<keyword evidence="4" id="KW-1185">Reference proteome</keyword>
<protein>
    <submittedName>
        <fullName evidence="3">Uncharacterized protein</fullName>
    </submittedName>
</protein>
<evidence type="ECO:0000313" key="4">
    <source>
        <dbReference type="Proteomes" id="UP000836841"/>
    </source>
</evidence>
<feature type="chain" id="PRO_5043728858" evidence="2">
    <location>
        <begin position="31"/>
        <end position="132"/>
    </location>
</feature>
<gene>
    <name evidence="3" type="ORF">TAV2_LOCUS3009</name>
</gene>
<organism evidence="3 4">
    <name type="scientific">Thlaspi arvense</name>
    <name type="common">Field penny-cress</name>
    <dbReference type="NCBI Taxonomy" id="13288"/>
    <lineage>
        <taxon>Eukaryota</taxon>
        <taxon>Viridiplantae</taxon>
        <taxon>Streptophyta</taxon>
        <taxon>Embryophyta</taxon>
        <taxon>Tracheophyta</taxon>
        <taxon>Spermatophyta</taxon>
        <taxon>Magnoliopsida</taxon>
        <taxon>eudicotyledons</taxon>
        <taxon>Gunneridae</taxon>
        <taxon>Pentapetalae</taxon>
        <taxon>rosids</taxon>
        <taxon>malvids</taxon>
        <taxon>Brassicales</taxon>
        <taxon>Brassicaceae</taxon>
        <taxon>Thlaspideae</taxon>
        <taxon>Thlaspi</taxon>
    </lineage>
</organism>
<evidence type="ECO:0000313" key="3">
    <source>
        <dbReference type="EMBL" id="CAH2033782.1"/>
    </source>
</evidence>
<keyword evidence="2" id="KW-0732">Signal</keyword>
<evidence type="ECO:0000256" key="1">
    <source>
        <dbReference type="SAM" id="MobiDB-lite"/>
    </source>
</evidence>
<dbReference type="AlphaFoldDB" id="A0AAU9R4S3"/>
<feature type="region of interest" description="Disordered" evidence="1">
    <location>
        <begin position="50"/>
        <end position="92"/>
    </location>
</feature>
<feature type="signal peptide" evidence="2">
    <location>
        <begin position="1"/>
        <end position="30"/>
    </location>
</feature>
<proteinExistence type="predicted"/>
<name>A0AAU9R4S3_THLAR</name>
<reference evidence="3 4" key="1">
    <citation type="submission" date="2022-03" db="EMBL/GenBank/DDBJ databases">
        <authorList>
            <person name="Nunn A."/>
            <person name="Chopra R."/>
            <person name="Nunn A."/>
            <person name="Contreras Garrido A."/>
        </authorList>
    </citation>
    <scope>NUCLEOTIDE SEQUENCE [LARGE SCALE GENOMIC DNA]</scope>
</reference>
<sequence length="132" mass="14827">MNMAASIHSSIVFFLLFIVFSLFINEKAFAAHMEHRKLYGSKEIMTMRRNLQGNGGAKIGAHPSKSDKAGSKTQNEPSKTHPDQAKPQGQRKYLGYDSLKRQPVCNSTNYHNCIGEAQPVCNGTNYSRCKRY</sequence>
<accession>A0AAU9R4S3</accession>
<evidence type="ECO:0000256" key="2">
    <source>
        <dbReference type="SAM" id="SignalP"/>
    </source>
</evidence>
<dbReference type="EMBL" id="OU466857">
    <property type="protein sequence ID" value="CAH2033782.1"/>
    <property type="molecule type" value="Genomic_DNA"/>
</dbReference>
<dbReference type="Proteomes" id="UP000836841">
    <property type="component" value="Chromosome 1"/>
</dbReference>